<keyword evidence="2 3" id="KW-0175">Coiled coil</keyword>
<evidence type="ECO:0000313" key="5">
    <source>
        <dbReference type="EMBL" id="OVF07371.1"/>
    </source>
</evidence>
<dbReference type="KEGG" id="clus:A9F13_13g00704"/>
<feature type="coiled-coil region" evidence="3">
    <location>
        <begin position="92"/>
        <end position="119"/>
    </location>
</feature>
<evidence type="ECO:0000256" key="2">
    <source>
        <dbReference type="ARBA" id="ARBA00023054"/>
    </source>
</evidence>
<proteinExistence type="inferred from homology"/>
<evidence type="ECO:0000256" key="4">
    <source>
        <dbReference type="SAM" id="MobiDB-lite"/>
    </source>
</evidence>
<dbReference type="Pfam" id="PF11559">
    <property type="entry name" value="ADIP"/>
    <property type="match status" value="1"/>
</dbReference>
<gene>
    <name evidence="5" type="ORF">A9F13_13g00704</name>
</gene>
<dbReference type="AlphaFoldDB" id="A0AA91PX64"/>
<evidence type="ECO:0000313" key="6">
    <source>
        <dbReference type="Proteomes" id="UP000195602"/>
    </source>
</evidence>
<comment type="caution">
    <text evidence="5">The sequence shown here is derived from an EMBL/GenBank/DDBJ whole genome shotgun (WGS) entry which is preliminary data.</text>
</comment>
<feature type="region of interest" description="Disordered" evidence="4">
    <location>
        <begin position="194"/>
        <end position="216"/>
    </location>
</feature>
<protein>
    <submittedName>
        <fullName evidence="5">Uncharacterized protein</fullName>
    </submittedName>
</protein>
<accession>A0AA91PX64</accession>
<organism evidence="5 6">
    <name type="scientific">Clavispora lusitaniae</name>
    <name type="common">Candida lusitaniae</name>
    <dbReference type="NCBI Taxonomy" id="36911"/>
    <lineage>
        <taxon>Eukaryota</taxon>
        <taxon>Fungi</taxon>
        <taxon>Dikarya</taxon>
        <taxon>Ascomycota</taxon>
        <taxon>Saccharomycotina</taxon>
        <taxon>Pichiomycetes</taxon>
        <taxon>Metschnikowiaceae</taxon>
        <taxon>Clavispora</taxon>
    </lineage>
</organism>
<dbReference type="Proteomes" id="UP000195602">
    <property type="component" value="Unassembled WGS sequence"/>
</dbReference>
<dbReference type="EMBL" id="LYUB02000013">
    <property type="protein sequence ID" value="OVF07371.1"/>
    <property type="molecule type" value="Genomic_DNA"/>
</dbReference>
<evidence type="ECO:0000256" key="1">
    <source>
        <dbReference type="ARBA" id="ARBA00009291"/>
    </source>
</evidence>
<reference evidence="5 6" key="1">
    <citation type="submission" date="2017-04" db="EMBL/GenBank/DDBJ databases">
        <title>Draft genome of the yeast Clavispora lusitaniae type strain CBS 6936.</title>
        <authorList>
            <person name="Durrens P."/>
            <person name="Klopp C."/>
            <person name="Biteau N."/>
            <person name="Fitton-Ouhabi V."/>
            <person name="Dementhon K."/>
            <person name="Accoceberry I."/>
            <person name="Sherman D.J."/>
            <person name="Noel T."/>
        </authorList>
    </citation>
    <scope>NUCLEOTIDE SEQUENCE [LARGE SCALE GENOMIC DNA]</scope>
    <source>
        <strain evidence="5 6">CBS 6936</strain>
    </source>
</reference>
<evidence type="ECO:0000256" key="3">
    <source>
        <dbReference type="SAM" id="Coils"/>
    </source>
</evidence>
<sequence>MTGELSIDTIKNASELVNTTLISKGYITEDLKFPIIDWEDLITDQPEKEALQKLVVADKIYNNDKNIINIIYSLTQSIDRHQAQQKSISMAILQKDTTIEALQKKIQTLEQQVQGYEQKYEKSVYSDHLNMSEKITRLTKLSKTQAKELAKLKNTSSELQTKYDIEMRKKAIEISSLKNKLLDTRNLSNTITYVRPSRSTKSASPNPMGQEFNPNVVYNNKPIIDNSATRMTSGSEDSSSIIKQEYDGIATQLSELIENLMKENSKFSNFINELNEYFTKFNSQLSISNYKNLNASTLSNPSDEIDLNRILEDTSTEIDPFEFTSRPLLSNVYKNYHYVSGLIDLAASTLAGHEQGTSKTEDNDTLQKLKEENKALYNNWQSAIKALDDWKSYKGN</sequence>
<dbReference type="InterPro" id="IPR021622">
    <property type="entry name" value="Afadin/alpha-actinin-bd"/>
</dbReference>
<name>A0AA91PX64_CLALS</name>
<comment type="similarity">
    <text evidence="1">Belongs to the ADIP family.</text>
</comment>